<feature type="region of interest" description="Disordered" evidence="1">
    <location>
        <begin position="707"/>
        <end position="736"/>
    </location>
</feature>
<evidence type="ECO:0000256" key="1">
    <source>
        <dbReference type="SAM" id="MobiDB-lite"/>
    </source>
</evidence>
<evidence type="ECO:0000256" key="2">
    <source>
        <dbReference type="SAM" id="Phobius"/>
    </source>
</evidence>
<organism evidence="3 4">
    <name type="scientific">Thamnocephalis sphaerospora</name>
    <dbReference type="NCBI Taxonomy" id="78915"/>
    <lineage>
        <taxon>Eukaryota</taxon>
        <taxon>Fungi</taxon>
        <taxon>Fungi incertae sedis</taxon>
        <taxon>Zoopagomycota</taxon>
        <taxon>Zoopagomycotina</taxon>
        <taxon>Zoopagomycetes</taxon>
        <taxon>Zoopagales</taxon>
        <taxon>Sigmoideomycetaceae</taxon>
        <taxon>Thamnocephalis</taxon>
    </lineage>
</organism>
<name>A0A4P9XS56_9FUNG</name>
<keyword evidence="2" id="KW-0472">Membrane</keyword>
<feature type="compositionally biased region" description="Polar residues" evidence="1">
    <location>
        <begin position="712"/>
        <end position="736"/>
    </location>
</feature>
<proteinExistence type="predicted"/>
<keyword evidence="2" id="KW-1133">Transmembrane helix</keyword>
<dbReference type="OrthoDB" id="10618946at2759"/>
<feature type="compositionally biased region" description="Acidic residues" evidence="1">
    <location>
        <begin position="168"/>
        <end position="179"/>
    </location>
</feature>
<keyword evidence="4" id="KW-1185">Reference proteome</keyword>
<dbReference type="AlphaFoldDB" id="A0A4P9XS56"/>
<evidence type="ECO:0000313" key="3">
    <source>
        <dbReference type="EMBL" id="RKP08361.1"/>
    </source>
</evidence>
<feature type="transmembrane region" description="Helical" evidence="2">
    <location>
        <begin position="594"/>
        <end position="627"/>
    </location>
</feature>
<feature type="compositionally biased region" description="Polar residues" evidence="1">
    <location>
        <begin position="309"/>
        <end position="325"/>
    </location>
</feature>
<keyword evidence="2" id="KW-0812">Transmembrane</keyword>
<feature type="region of interest" description="Disordered" evidence="1">
    <location>
        <begin position="150"/>
        <end position="187"/>
    </location>
</feature>
<sequence>MAAASQRTMTAHASDEDRSGHDNESACAQSSKGRVASQAAVGLRYIHRAWSHAAIVQRSDGTDALAAGAGAASSLSRVSAVLAMPLPTDTRSAQPPLAPNNIFSVPEHRSATDTDVLVSLGCVEQQQQQQQQQSGWRDTLRTTASLDASIRKHGQHHSVTGNGHDSGGEDDDDDGETAEENDRRASTLDTLCGLDYWPSEDELDGEEDRIGGIYRVDGRHMPMSMRQRWDLLEQRPGIDADATNRTGHRSSTLVEDTDDNEGEHSSSHKSATLSALVRLDDAGRRMPLSRPYQPAKRTVMRERAERPFSLSQFPGTLNDPSQSSTAEERGSVEGDGDTDDWTMTSETSAGRDSQTNRTPRSRLELSDMETTSGARPTYFPPPPSRRRRTSSGLPDPPASPTSARSTATGASSQHSSFVWPRPMTWYRRVAYQPPYDPLFWVMWGCFTFIVVLFEAFVVRMLPHDIRMAFQIAFGGLGALLLAAMIYTTLVDTEDPVVRQARKSGVERDADYRMHRGAAVRDSHGQCRVCRVQTDESTRHCKLCNKSFCVTVIATVVALLMALALTCYLLAIASLDHDLFMQGAQFAFDDYSQPVTAFGSAFTAGVVLCCIQLFFTAIFLVPILHLFGFHIRLWFLGMTTSEYLTERRWSRERTSLTRRCLGRLRRRQPSNPWRADASSSSRLRDRIINLYLHIPQPRNLMRRFCSGARPERTTTPSPHAQSPQQMRPSFSSQLNLQ</sequence>
<feature type="transmembrane region" description="Helical" evidence="2">
    <location>
        <begin position="547"/>
        <end position="574"/>
    </location>
</feature>
<feature type="region of interest" description="Disordered" evidence="1">
    <location>
        <begin position="1"/>
        <end position="33"/>
    </location>
</feature>
<feature type="region of interest" description="Disordered" evidence="1">
    <location>
        <begin position="235"/>
        <end position="415"/>
    </location>
</feature>
<feature type="compositionally biased region" description="Basic and acidic residues" evidence="1">
    <location>
        <begin position="13"/>
        <end position="24"/>
    </location>
</feature>
<gene>
    <name evidence="3" type="ORF">THASP1DRAFT_23632</name>
</gene>
<feature type="compositionally biased region" description="Polar residues" evidence="1">
    <location>
        <begin position="341"/>
        <end position="358"/>
    </location>
</feature>
<feature type="compositionally biased region" description="Polar residues" evidence="1">
    <location>
        <begin position="243"/>
        <end position="254"/>
    </location>
</feature>
<dbReference type="EMBL" id="KZ992610">
    <property type="protein sequence ID" value="RKP08361.1"/>
    <property type="molecule type" value="Genomic_DNA"/>
</dbReference>
<evidence type="ECO:0008006" key="5">
    <source>
        <dbReference type="Google" id="ProtNLM"/>
    </source>
</evidence>
<feature type="transmembrane region" description="Helical" evidence="2">
    <location>
        <begin position="467"/>
        <end position="489"/>
    </location>
</feature>
<dbReference type="STRING" id="78915.A0A4P9XS56"/>
<evidence type="ECO:0000313" key="4">
    <source>
        <dbReference type="Proteomes" id="UP000271241"/>
    </source>
</evidence>
<feature type="transmembrane region" description="Helical" evidence="2">
    <location>
        <begin position="438"/>
        <end position="461"/>
    </location>
</feature>
<feature type="compositionally biased region" description="Polar residues" evidence="1">
    <location>
        <begin position="1"/>
        <end position="11"/>
    </location>
</feature>
<protein>
    <recommendedName>
        <fullName evidence="5">Palmitoyltransferase</fullName>
    </recommendedName>
</protein>
<feature type="compositionally biased region" description="Low complexity" evidence="1">
    <location>
        <begin position="400"/>
        <end position="412"/>
    </location>
</feature>
<dbReference type="Proteomes" id="UP000271241">
    <property type="component" value="Unassembled WGS sequence"/>
</dbReference>
<reference evidence="4" key="1">
    <citation type="journal article" date="2018" name="Nat. Microbiol.">
        <title>Leveraging single-cell genomics to expand the fungal tree of life.</title>
        <authorList>
            <person name="Ahrendt S.R."/>
            <person name="Quandt C.A."/>
            <person name="Ciobanu D."/>
            <person name="Clum A."/>
            <person name="Salamov A."/>
            <person name="Andreopoulos B."/>
            <person name="Cheng J.F."/>
            <person name="Woyke T."/>
            <person name="Pelin A."/>
            <person name="Henrissat B."/>
            <person name="Reynolds N.K."/>
            <person name="Benny G.L."/>
            <person name="Smith M.E."/>
            <person name="James T.Y."/>
            <person name="Grigoriev I.V."/>
        </authorList>
    </citation>
    <scope>NUCLEOTIDE SEQUENCE [LARGE SCALE GENOMIC DNA]</scope>
    <source>
        <strain evidence="4">RSA 1356</strain>
    </source>
</reference>
<accession>A0A4P9XS56</accession>